<keyword evidence="2" id="KW-0479">Metal-binding</keyword>
<evidence type="ECO:0000313" key="7">
    <source>
        <dbReference type="EMBL" id="SUZ52200.1"/>
    </source>
</evidence>
<evidence type="ECO:0000259" key="6">
    <source>
        <dbReference type="PROSITE" id="PS51379"/>
    </source>
</evidence>
<keyword evidence="1" id="KW-0004">4Fe-4S</keyword>
<evidence type="ECO:0000256" key="3">
    <source>
        <dbReference type="ARBA" id="ARBA00022737"/>
    </source>
</evidence>
<dbReference type="EMBL" id="UINC01000261">
    <property type="protein sequence ID" value="SUZ52200.1"/>
    <property type="molecule type" value="Genomic_DNA"/>
</dbReference>
<dbReference type="SUPFAM" id="SSF54862">
    <property type="entry name" value="4Fe-4S ferredoxins"/>
    <property type="match status" value="1"/>
</dbReference>
<dbReference type="PANTHER" id="PTHR32479:SF17">
    <property type="entry name" value="GLYCOLATE OXIDASE IRON-SULFUR SUBUNIT"/>
    <property type="match status" value="1"/>
</dbReference>
<evidence type="ECO:0000256" key="1">
    <source>
        <dbReference type="ARBA" id="ARBA00022485"/>
    </source>
</evidence>
<proteinExistence type="predicted"/>
<dbReference type="GO" id="GO:0046872">
    <property type="term" value="F:metal ion binding"/>
    <property type="evidence" value="ECO:0007669"/>
    <property type="project" value="UniProtKB-KW"/>
</dbReference>
<dbReference type="InterPro" id="IPR017900">
    <property type="entry name" value="4Fe4S_Fe_S_CS"/>
</dbReference>
<keyword evidence="4" id="KW-0408">Iron</keyword>
<dbReference type="PROSITE" id="PS51379">
    <property type="entry name" value="4FE4S_FER_2"/>
    <property type="match status" value="2"/>
</dbReference>
<dbReference type="Pfam" id="PF13183">
    <property type="entry name" value="Fer4_8"/>
    <property type="match status" value="1"/>
</dbReference>
<organism evidence="7">
    <name type="scientific">marine metagenome</name>
    <dbReference type="NCBI Taxonomy" id="408172"/>
    <lineage>
        <taxon>unclassified sequences</taxon>
        <taxon>metagenomes</taxon>
        <taxon>ecological metagenomes</taxon>
    </lineage>
</organism>
<accession>A0A381NC65</accession>
<dbReference type="GO" id="GO:0051539">
    <property type="term" value="F:4 iron, 4 sulfur cluster binding"/>
    <property type="evidence" value="ECO:0007669"/>
    <property type="project" value="UniProtKB-KW"/>
</dbReference>
<dbReference type="InterPro" id="IPR004017">
    <property type="entry name" value="Cys_rich_dom"/>
</dbReference>
<dbReference type="AlphaFoldDB" id="A0A381NC65"/>
<dbReference type="InterPro" id="IPR009051">
    <property type="entry name" value="Helical_ferredxn"/>
</dbReference>
<dbReference type="GO" id="GO:0016491">
    <property type="term" value="F:oxidoreductase activity"/>
    <property type="evidence" value="ECO:0007669"/>
    <property type="project" value="UniProtKB-ARBA"/>
</dbReference>
<dbReference type="Gene3D" id="1.10.1060.10">
    <property type="entry name" value="Alpha-helical ferredoxin"/>
    <property type="match status" value="1"/>
</dbReference>
<keyword evidence="3" id="KW-0677">Repeat</keyword>
<dbReference type="InterPro" id="IPR017896">
    <property type="entry name" value="4Fe4S_Fe-S-bd"/>
</dbReference>
<dbReference type="Pfam" id="PF02754">
    <property type="entry name" value="CCG"/>
    <property type="match status" value="2"/>
</dbReference>
<gene>
    <name evidence="7" type="ORF">METZ01_LOCUS5054</name>
</gene>
<dbReference type="PANTHER" id="PTHR32479">
    <property type="entry name" value="GLYCOLATE OXIDASE IRON-SULFUR SUBUNIT"/>
    <property type="match status" value="1"/>
</dbReference>
<evidence type="ECO:0000256" key="2">
    <source>
        <dbReference type="ARBA" id="ARBA00022723"/>
    </source>
</evidence>
<reference evidence="7" key="1">
    <citation type="submission" date="2018-05" db="EMBL/GenBank/DDBJ databases">
        <authorList>
            <person name="Lanie J.A."/>
            <person name="Ng W.-L."/>
            <person name="Kazmierczak K.M."/>
            <person name="Andrzejewski T.M."/>
            <person name="Davidsen T.M."/>
            <person name="Wayne K.J."/>
            <person name="Tettelin H."/>
            <person name="Glass J.I."/>
            <person name="Rusch D."/>
            <person name="Podicherti R."/>
            <person name="Tsui H.-C.T."/>
            <person name="Winkler M.E."/>
        </authorList>
    </citation>
    <scope>NUCLEOTIDE SEQUENCE</scope>
</reference>
<feature type="domain" description="4Fe-4S ferredoxin-type" evidence="6">
    <location>
        <begin position="11"/>
        <end position="39"/>
    </location>
</feature>
<name>A0A381NC65_9ZZZZ</name>
<evidence type="ECO:0000256" key="5">
    <source>
        <dbReference type="ARBA" id="ARBA00023014"/>
    </source>
</evidence>
<keyword evidence="5" id="KW-0411">Iron-sulfur</keyword>
<dbReference type="PIRSF" id="PIRSF000139">
    <property type="entry name" value="Glc_ox_4Fe-4S"/>
    <property type="match status" value="1"/>
</dbReference>
<protein>
    <recommendedName>
        <fullName evidence="6">4Fe-4S ferredoxin-type domain-containing protein</fullName>
    </recommendedName>
</protein>
<feature type="domain" description="4Fe-4S ferredoxin-type" evidence="6">
    <location>
        <begin position="61"/>
        <end position="84"/>
    </location>
</feature>
<dbReference type="PROSITE" id="PS00198">
    <property type="entry name" value="4FE4S_FER_1"/>
    <property type="match status" value="1"/>
</dbReference>
<evidence type="ECO:0000256" key="4">
    <source>
        <dbReference type="ARBA" id="ARBA00023004"/>
    </source>
</evidence>
<sequence length="433" mass="47381">MSPAFDARHPPDPALVADCVHCGFCLPACPTYVLWGRETDSPRGRIAMLKGGLEDETELTDRIARHFDTCLGCMACVTACPSGVQYDKLLAAARPQVERRLDRPIADRLFRRLIFGLFPYPRRLRVVSLALWAYQKLGVQRLARSTGLLNLLPSRLRAMEALMPSISLRRAWTETPRLAPAVGERRRRVGLLLGCVQRVFFDEVNAATIRVLTAEGCDVIIPASQGCCGALMFHAGMEDDAVVAARRFIDVFESEASDVDTIVINAAGCGSTLKEYGHLLRDDPRYAERARLLSAKCKDISEFLAELEPRTTRHPVPMQVAYHDACHLQHAQGIAREPRQILATIPGLKVHEVPEAGLCCGSAGIYNLTEPETARDLGKRKAQCIGSTGVDAVVSSNPGCLLQIAGCLEETGAPKRTFHMIELVDASIKGESA</sequence>
<dbReference type="InterPro" id="IPR012257">
    <property type="entry name" value="Glc_ox_4Fe-4S"/>
</dbReference>